<dbReference type="EMBL" id="JAIWYP010000002">
    <property type="protein sequence ID" value="KAH3867757.1"/>
    <property type="molecule type" value="Genomic_DNA"/>
</dbReference>
<comment type="caution">
    <text evidence="3">The sequence shown here is derived from an EMBL/GenBank/DDBJ whole genome shotgun (WGS) entry which is preliminary data.</text>
</comment>
<evidence type="ECO:0000259" key="2">
    <source>
        <dbReference type="Pfam" id="PF25085"/>
    </source>
</evidence>
<dbReference type="InterPro" id="IPR056704">
    <property type="entry name" value="DUF7802"/>
</dbReference>
<keyword evidence="1" id="KW-1133">Transmembrane helix</keyword>
<feature type="domain" description="DUF7802" evidence="2">
    <location>
        <begin position="10"/>
        <end position="383"/>
    </location>
</feature>
<evidence type="ECO:0000256" key="1">
    <source>
        <dbReference type="SAM" id="Phobius"/>
    </source>
</evidence>
<keyword evidence="4" id="KW-1185">Reference proteome</keyword>
<evidence type="ECO:0000313" key="3">
    <source>
        <dbReference type="EMBL" id="KAH3867757.1"/>
    </source>
</evidence>
<feature type="transmembrane region" description="Helical" evidence="1">
    <location>
        <begin position="278"/>
        <end position="294"/>
    </location>
</feature>
<keyword evidence="1" id="KW-0472">Membrane</keyword>
<dbReference type="Proteomes" id="UP000828390">
    <property type="component" value="Unassembled WGS sequence"/>
</dbReference>
<organism evidence="3 4">
    <name type="scientific">Dreissena polymorpha</name>
    <name type="common">Zebra mussel</name>
    <name type="synonym">Mytilus polymorpha</name>
    <dbReference type="NCBI Taxonomy" id="45954"/>
    <lineage>
        <taxon>Eukaryota</taxon>
        <taxon>Metazoa</taxon>
        <taxon>Spiralia</taxon>
        <taxon>Lophotrochozoa</taxon>
        <taxon>Mollusca</taxon>
        <taxon>Bivalvia</taxon>
        <taxon>Autobranchia</taxon>
        <taxon>Heteroconchia</taxon>
        <taxon>Euheterodonta</taxon>
        <taxon>Imparidentia</taxon>
        <taxon>Neoheterodontei</taxon>
        <taxon>Myida</taxon>
        <taxon>Dreissenoidea</taxon>
        <taxon>Dreissenidae</taxon>
        <taxon>Dreissena</taxon>
    </lineage>
</organism>
<evidence type="ECO:0000313" key="4">
    <source>
        <dbReference type="Proteomes" id="UP000828390"/>
    </source>
</evidence>
<feature type="transmembrane region" description="Helical" evidence="1">
    <location>
        <begin position="170"/>
        <end position="188"/>
    </location>
</feature>
<keyword evidence="1" id="KW-0812">Transmembrane</keyword>
<proteinExistence type="predicted"/>
<feature type="transmembrane region" description="Helical" evidence="1">
    <location>
        <begin position="372"/>
        <end position="392"/>
    </location>
</feature>
<name>A0A9D4LYY7_DREPO</name>
<reference evidence="3" key="2">
    <citation type="submission" date="2020-11" db="EMBL/GenBank/DDBJ databases">
        <authorList>
            <person name="McCartney M.A."/>
            <person name="Auch B."/>
            <person name="Kono T."/>
            <person name="Mallez S."/>
            <person name="Becker A."/>
            <person name="Gohl D.M."/>
            <person name="Silverstein K.A.T."/>
            <person name="Koren S."/>
            <person name="Bechman K.B."/>
            <person name="Herman A."/>
            <person name="Abrahante J.E."/>
            <person name="Garbe J."/>
        </authorList>
    </citation>
    <scope>NUCLEOTIDE SEQUENCE</scope>
    <source>
        <strain evidence="3">Duluth1</strain>
        <tissue evidence="3">Whole animal</tissue>
    </source>
</reference>
<dbReference type="PANTHER" id="PTHR35982">
    <property type="entry name" value="AGAP005361-PA"/>
    <property type="match status" value="1"/>
</dbReference>
<sequence>MAGNADNQNFWDWFVAFRSPAEIKKNHPEFLMCELCFFICSILTFLHAQRVGGRFKYLWLGVILHGLFVEMVSYWMPDIDSFWHAQGIFMFLGKRLPLYVVCLYPVFLYTASVVVAHSGMKWWAQPPAVGLTVVMLDLPYDILGIKNLFWTWHDTDPNIYDRHYWVPWTSYFFHATFACGFTAVFQASHKLLAPNKETYQHAGLCHETLCMLLAAMFGFPLGVLQFVFLYHPLHDTYHIHTEVCVMVLLIVYGLIVWQGDRHGQRKEIFKRKWFLDEIMTEVIIHYTYFLYLVFTSKPENIEATGVHEPVGPCNVTQPVQTPFGAVLSKSKYLCLENYHEDVFDFHCVKGLPAPGSHWYTICGTPYENHMEYIVVICTVCFLGLTWCLSNLLSGPLPGHKHHQKIPNTKKQN</sequence>
<feature type="transmembrane region" description="Helical" evidence="1">
    <location>
        <begin position="96"/>
        <end position="116"/>
    </location>
</feature>
<feature type="transmembrane region" description="Helical" evidence="1">
    <location>
        <begin position="237"/>
        <end position="257"/>
    </location>
</feature>
<dbReference type="PANTHER" id="PTHR35982:SF1">
    <property type="entry name" value="SPIROCYCLASE, AVEC FAMILY"/>
    <property type="match status" value="1"/>
</dbReference>
<dbReference type="AlphaFoldDB" id="A0A9D4LYY7"/>
<accession>A0A9D4LYY7</accession>
<protein>
    <recommendedName>
        <fullName evidence="2">DUF7802 domain-containing protein</fullName>
    </recommendedName>
</protein>
<feature type="transmembrane region" description="Helical" evidence="1">
    <location>
        <begin position="58"/>
        <end position="76"/>
    </location>
</feature>
<dbReference type="OrthoDB" id="188749at2759"/>
<reference evidence="3" key="1">
    <citation type="journal article" date="2019" name="bioRxiv">
        <title>The Genome of the Zebra Mussel, Dreissena polymorpha: A Resource for Invasive Species Research.</title>
        <authorList>
            <person name="McCartney M.A."/>
            <person name="Auch B."/>
            <person name="Kono T."/>
            <person name="Mallez S."/>
            <person name="Zhang Y."/>
            <person name="Obille A."/>
            <person name="Becker A."/>
            <person name="Abrahante J.E."/>
            <person name="Garbe J."/>
            <person name="Badalamenti J.P."/>
            <person name="Herman A."/>
            <person name="Mangelson H."/>
            <person name="Liachko I."/>
            <person name="Sullivan S."/>
            <person name="Sone E.D."/>
            <person name="Koren S."/>
            <person name="Silverstein K.A.T."/>
            <person name="Beckman K.B."/>
            <person name="Gohl D.M."/>
        </authorList>
    </citation>
    <scope>NUCLEOTIDE SEQUENCE</scope>
    <source>
        <strain evidence="3">Duluth1</strain>
        <tissue evidence="3">Whole animal</tissue>
    </source>
</reference>
<feature type="transmembrane region" description="Helical" evidence="1">
    <location>
        <begin position="128"/>
        <end position="150"/>
    </location>
</feature>
<gene>
    <name evidence="3" type="ORF">DPMN_030892</name>
</gene>
<feature type="transmembrane region" description="Helical" evidence="1">
    <location>
        <begin position="209"/>
        <end position="231"/>
    </location>
</feature>
<dbReference type="Pfam" id="PF25085">
    <property type="entry name" value="DUF7802"/>
    <property type="match status" value="1"/>
</dbReference>